<evidence type="ECO:0000256" key="4">
    <source>
        <dbReference type="PROSITE-ProRule" id="PRU00339"/>
    </source>
</evidence>
<keyword evidence="7" id="KW-1185">Reference proteome</keyword>
<dbReference type="InterPro" id="IPR013105">
    <property type="entry name" value="TPR_2"/>
</dbReference>
<keyword evidence="1" id="KW-0677">Repeat</keyword>
<evidence type="ECO:0000313" key="7">
    <source>
        <dbReference type="Proteomes" id="UP000054270"/>
    </source>
</evidence>
<feature type="compositionally biased region" description="Low complexity" evidence="5">
    <location>
        <begin position="408"/>
        <end position="418"/>
    </location>
</feature>
<evidence type="ECO:0000256" key="2">
    <source>
        <dbReference type="ARBA" id="ARBA00022803"/>
    </source>
</evidence>
<dbReference type="PANTHER" id="PTHR12558">
    <property type="entry name" value="CELL DIVISION CYCLE 16,23,27"/>
    <property type="match status" value="1"/>
</dbReference>
<dbReference type="SUPFAM" id="SSF48452">
    <property type="entry name" value="TPR-like"/>
    <property type="match status" value="3"/>
</dbReference>
<feature type="repeat" description="TPR" evidence="4">
    <location>
        <begin position="553"/>
        <end position="586"/>
    </location>
</feature>
<dbReference type="Gene3D" id="1.25.40.10">
    <property type="entry name" value="Tetratricopeptide repeat domain"/>
    <property type="match status" value="4"/>
</dbReference>
<name>A0A0D2L0T3_HYPSF</name>
<feature type="compositionally biased region" description="Basic residues" evidence="5">
    <location>
        <begin position="371"/>
        <end position="386"/>
    </location>
</feature>
<gene>
    <name evidence="6" type="ORF">HYPSUDRAFT_43377</name>
</gene>
<dbReference type="GO" id="GO:0016567">
    <property type="term" value="P:protein ubiquitination"/>
    <property type="evidence" value="ECO:0007669"/>
    <property type="project" value="TreeGrafter"/>
</dbReference>
<feature type="compositionally biased region" description="Polar residues" evidence="5">
    <location>
        <begin position="358"/>
        <end position="370"/>
    </location>
</feature>
<reference evidence="7" key="1">
    <citation type="submission" date="2014-04" db="EMBL/GenBank/DDBJ databases">
        <title>Evolutionary Origins and Diversification of the Mycorrhizal Mutualists.</title>
        <authorList>
            <consortium name="DOE Joint Genome Institute"/>
            <consortium name="Mycorrhizal Genomics Consortium"/>
            <person name="Kohler A."/>
            <person name="Kuo A."/>
            <person name="Nagy L.G."/>
            <person name="Floudas D."/>
            <person name="Copeland A."/>
            <person name="Barry K.W."/>
            <person name="Cichocki N."/>
            <person name="Veneault-Fourrey C."/>
            <person name="LaButti K."/>
            <person name="Lindquist E.A."/>
            <person name="Lipzen A."/>
            <person name="Lundell T."/>
            <person name="Morin E."/>
            <person name="Murat C."/>
            <person name="Riley R."/>
            <person name="Ohm R."/>
            <person name="Sun H."/>
            <person name="Tunlid A."/>
            <person name="Henrissat B."/>
            <person name="Grigoriev I.V."/>
            <person name="Hibbett D.S."/>
            <person name="Martin F."/>
        </authorList>
    </citation>
    <scope>NUCLEOTIDE SEQUENCE [LARGE SCALE GENOMIC DNA]</scope>
    <source>
        <strain evidence="7">FD-334 SS-4</strain>
    </source>
</reference>
<dbReference type="InterPro" id="IPR011990">
    <property type="entry name" value="TPR-like_helical_dom_sf"/>
</dbReference>
<dbReference type="Proteomes" id="UP000054270">
    <property type="component" value="Unassembled WGS sequence"/>
</dbReference>
<dbReference type="Pfam" id="PF13432">
    <property type="entry name" value="TPR_16"/>
    <property type="match status" value="1"/>
</dbReference>
<dbReference type="PROSITE" id="PS50005">
    <property type="entry name" value="TPR"/>
    <property type="match status" value="3"/>
</dbReference>
<evidence type="ECO:0000256" key="5">
    <source>
        <dbReference type="SAM" id="MobiDB-lite"/>
    </source>
</evidence>
<dbReference type="AlphaFoldDB" id="A0A0D2L0T3"/>
<feature type="region of interest" description="Disordered" evidence="5">
    <location>
        <begin position="205"/>
        <end position="395"/>
    </location>
</feature>
<dbReference type="GO" id="GO:0005737">
    <property type="term" value="C:cytoplasm"/>
    <property type="evidence" value="ECO:0007669"/>
    <property type="project" value="TreeGrafter"/>
</dbReference>
<proteinExistence type="inferred from homology"/>
<evidence type="ECO:0000256" key="3">
    <source>
        <dbReference type="ARBA" id="ARBA00038210"/>
    </source>
</evidence>
<keyword evidence="2 4" id="KW-0802">TPR repeat</keyword>
<comment type="similarity">
    <text evidence="3">Belongs to the APC3/CDC27 family.</text>
</comment>
<dbReference type="PANTHER" id="PTHR12558:SF13">
    <property type="entry name" value="CELL DIVISION CYCLE PROTEIN 27 HOMOLOG"/>
    <property type="match status" value="1"/>
</dbReference>
<dbReference type="OMA" id="WHSPQAW"/>
<protein>
    <submittedName>
        <fullName evidence="6">Uncharacterized protein</fullName>
    </submittedName>
</protein>
<evidence type="ECO:0000313" key="6">
    <source>
        <dbReference type="EMBL" id="KJA20247.1"/>
    </source>
</evidence>
<feature type="compositionally biased region" description="Polar residues" evidence="5">
    <location>
        <begin position="420"/>
        <end position="433"/>
    </location>
</feature>
<dbReference type="PROSITE" id="PS50293">
    <property type="entry name" value="TPR_REGION"/>
    <property type="match status" value="1"/>
</dbReference>
<organism evidence="6 7">
    <name type="scientific">Hypholoma sublateritium (strain FD-334 SS-4)</name>
    <dbReference type="NCBI Taxonomy" id="945553"/>
    <lineage>
        <taxon>Eukaryota</taxon>
        <taxon>Fungi</taxon>
        <taxon>Dikarya</taxon>
        <taxon>Basidiomycota</taxon>
        <taxon>Agaricomycotina</taxon>
        <taxon>Agaricomycetes</taxon>
        <taxon>Agaricomycetidae</taxon>
        <taxon>Agaricales</taxon>
        <taxon>Agaricineae</taxon>
        <taxon>Strophariaceae</taxon>
        <taxon>Hypholoma</taxon>
    </lineage>
</organism>
<dbReference type="SMART" id="SM00028">
    <property type="entry name" value="TPR"/>
    <property type="match status" value="8"/>
</dbReference>
<dbReference type="EMBL" id="KN817569">
    <property type="protein sequence ID" value="KJA20247.1"/>
    <property type="molecule type" value="Genomic_DNA"/>
</dbReference>
<dbReference type="OrthoDB" id="10248520at2759"/>
<dbReference type="STRING" id="945553.A0A0D2L0T3"/>
<dbReference type="InterPro" id="IPR019734">
    <property type="entry name" value="TPR_rpt"/>
</dbReference>
<sequence>MQPEQLPPLSPFLRQRFQSIIWSCLDADLTKSAIFHAERYYAMDRTNHDARHLYATAFLREGQIYSAMYLVNGPLDEQCTGCLEIKAKCCTALGRHRQAREVLESTLRDSNYVSAASSSSRISHPFPEEAALRCRSGTTALKGNLPEKASSSFRDALALNPYVWEAFEGLCALGTAPDVDEVFPPRPTPVKRAPPEDIPIKSAPVATGAGFFTPDAGNGGNLFRTRKPEMNHPQPFRMAPPPPGPRDSIATNDSSFYPPDNSFQIHRTSRSQPSNTNLLANPTRPLSSADEAGPAPKKLRSTTSQPEVLRAKTSKSSSDDPLKKSTTSSRANVVPGKSNAPSNASNIATRRSSRLIGGNTTTSKPTLASKHSTRERRPRQVTHTRNRSAESDKDEGTFLAGEFAYSASPPSAALSPRSEVSPSPSTWTSAQEQLAQEEYETELAEHYIYELVCRFARAARAMSLYDSASCLEELDLLPPVHQNSSFVFAMLGRAHYEKQDYNAADRAFKTLRKEEPYRLWDMEVYSSLLWQLQRSVELSFLAQELLNISPQSAQAWITIGNLFSLQKERQQALTCFRRAVQLDPTCAYAYTLSGHECIDEDLEKAINFFQSALRADSRHYNAWYGLGTCYLRMSKIRLAEYHFRKAAQIHPKNAVLLGCVGMAVERRGDREGALALFNSAVKISPDNALVRYRRAKISIAMRKYQSAVEDLEHLRNSTPDESNVIFQLAKTYRLLGNVVKSQQLLAAARDIAPKDLSKIKKLLNTAKDDGDEEMDEG</sequence>
<dbReference type="GO" id="GO:0007091">
    <property type="term" value="P:metaphase/anaphase transition of mitotic cell cycle"/>
    <property type="evidence" value="ECO:0007669"/>
    <property type="project" value="TreeGrafter"/>
</dbReference>
<dbReference type="GO" id="GO:0005680">
    <property type="term" value="C:anaphase-promoting complex"/>
    <property type="evidence" value="ECO:0007669"/>
    <property type="project" value="TreeGrafter"/>
</dbReference>
<dbReference type="Pfam" id="PF12895">
    <property type="entry name" value="ANAPC3"/>
    <property type="match status" value="1"/>
</dbReference>
<dbReference type="GO" id="GO:0031145">
    <property type="term" value="P:anaphase-promoting complex-dependent catabolic process"/>
    <property type="evidence" value="ECO:0007669"/>
    <property type="project" value="TreeGrafter"/>
</dbReference>
<feature type="repeat" description="TPR" evidence="4">
    <location>
        <begin position="654"/>
        <end position="687"/>
    </location>
</feature>
<evidence type="ECO:0000256" key="1">
    <source>
        <dbReference type="ARBA" id="ARBA00022737"/>
    </source>
</evidence>
<feature type="compositionally biased region" description="Polar residues" evidence="5">
    <location>
        <begin position="339"/>
        <end position="350"/>
    </location>
</feature>
<feature type="region of interest" description="Disordered" evidence="5">
    <location>
        <begin position="408"/>
        <end position="433"/>
    </location>
</feature>
<accession>A0A0D2L0T3</accession>
<dbReference type="Pfam" id="PF14559">
    <property type="entry name" value="TPR_19"/>
    <property type="match status" value="1"/>
</dbReference>
<feature type="repeat" description="TPR" evidence="4">
    <location>
        <begin position="620"/>
        <end position="653"/>
    </location>
</feature>
<feature type="compositionally biased region" description="Polar residues" evidence="5">
    <location>
        <begin position="249"/>
        <end position="286"/>
    </location>
</feature>
<dbReference type="GO" id="GO:0051301">
    <property type="term" value="P:cell division"/>
    <property type="evidence" value="ECO:0007669"/>
    <property type="project" value="TreeGrafter"/>
</dbReference>
<dbReference type="Pfam" id="PF07719">
    <property type="entry name" value="TPR_2"/>
    <property type="match status" value="1"/>
</dbReference>